<keyword evidence="2" id="KW-0238">DNA-binding</keyword>
<organism evidence="7 8">
    <name type="scientific">Chryseobacterium soli</name>
    <dbReference type="NCBI Taxonomy" id="445961"/>
    <lineage>
        <taxon>Bacteria</taxon>
        <taxon>Pseudomonadati</taxon>
        <taxon>Bacteroidota</taxon>
        <taxon>Flavobacteriia</taxon>
        <taxon>Flavobacteriales</taxon>
        <taxon>Weeksellaceae</taxon>
        <taxon>Chryseobacterium group</taxon>
        <taxon>Chryseobacterium</taxon>
    </lineage>
</organism>
<dbReference type="InterPro" id="IPR019734">
    <property type="entry name" value="TPR_rpt"/>
</dbReference>
<dbReference type="PROSITE" id="PS01124">
    <property type="entry name" value="HTH_ARAC_FAMILY_2"/>
    <property type="match status" value="1"/>
</dbReference>
<evidence type="ECO:0000256" key="1">
    <source>
        <dbReference type="ARBA" id="ARBA00023015"/>
    </source>
</evidence>
<dbReference type="SMART" id="SM00342">
    <property type="entry name" value="HTH_ARAC"/>
    <property type="match status" value="1"/>
</dbReference>
<keyword evidence="8" id="KW-1185">Reference proteome</keyword>
<dbReference type="RefSeq" id="WP_034712616.1">
    <property type="nucleotide sequence ID" value="NZ_JPRH01000006.1"/>
</dbReference>
<dbReference type="OrthoDB" id="5295174at2"/>
<evidence type="ECO:0000313" key="8">
    <source>
        <dbReference type="Proteomes" id="UP000028705"/>
    </source>
</evidence>
<dbReference type="STRING" id="445961.IW15_14910"/>
<gene>
    <name evidence="7" type="ORF">IW15_14910</name>
</gene>
<proteinExistence type="predicted"/>
<dbReference type="GO" id="GO:0043565">
    <property type="term" value="F:sequence-specific DNA binding"/>
    <property type="evidence" value="ECO:0007669"/>
    <property type="project" value="InterPro"/>
</dbReference>
<evidence type="ECO:0000313" key="7">
    <source>
        <dbReference type="EMBL" id="KFF11505.1"/>
    </source>
</evidence>
<dbReference type="PROSITE" id="PS50005">
    <property type="entry name" value="TPR"/>
    <property type="match status" value="1"/>
</dbReference>
<reference evidence="7 8" key="1">
    <citation type="submission" date="2014-07" db="EMBL/GenBank/DDBJ databases">
        <title>Genome of Chryseobacterium soli DSM 19298.</title>
        <authorList>
            <person name="Stropko S.J."/>
            <person name="Pipes S.E."/>
            <person name="Newman J."/>
        </authorList>
    </citation>
    <scope>NUCLEOTIDE SEQUENCE [LARGE SCALE GENOMIC DNA]</scope>
    <source>
        <strain evidence="7 8">DSM 19298</strain>
    </source>
</reference>
<comment type="caution">
    <text evidence="7">The sequence shown here is derived from an EMBL/GenBank/DDBJ whole genome shotgun (WGS) entry which is preliminary data.</text>
</comment>
<feature type="repeat" description="TPR" evidence="4">
    <location>
        <begin position="113"/>
        <end position="146"/>
    </location>
</feature>
<dbReference type="PANTHER" id="PTHR43280:SF28">
    <property type="entry name" value="HTH-TYPE TRANSCRIPTIONAL ACTIVATOR RHAS"/>
    <property type="match status" value="1"/>
</dbReference>
<dbReference type="AlphaFoldDB" id="A0A086A491"/>
<dbReference type="InterPro" id="IPR009057">
    <property type="entry name" value="Homeodomain-like_sf"/>
</dbReference>
<dbReference type="EMBL" id="JPRH01000006">
    <property type="protein sequence ID" value="KFF11505.1"/>
    <property type="molecule type" value="Genomic_DNA"/>
</dbReference>
<sequence length="576" mass="67525">MNKYFLLLLTFFCQIVCFSQSIKGFYIPDSLKKRNNEYLQKSYDKIYRIDNDKAELYANTILLTGKKEKNSEAIYDGYYKLAHTKGLKFENGKPYADTLLSLTKHLDTKEYPAKAFIIEGILYSYSFNYKAALNEYVKALNLAKNKNEDQYYYIKKLIGILKTTTGEDEESLSLFLEYYSYQKKKIKTDTKDIKNYISAIFSVANAYNKIEQYEKCKFYNKLGIAECRKYNDYNSYPYLVMSESIADYNLKNYNDAFVNLSSIEKDLTKNKDYANLSILYYYKGKINYDLHKESKAIPFLIKSDSLAKLSQGALYTIRDGYEILIDYYKKKDDKENQLNYVNKLMYADSIINNNQNYLSKEIYKKYDTVVLLDEKEKLISSLNNRNSLLFWILGAGFLIISVLLYVYVENKKRIKEYQKQADRLLERSKESFSDFTAVPLPIETKLGLPEKEERSKILLSDEKLQDIRAKLENFEGEKGFLRKNITVDSLAKELGTNRDYLSKSVNELKEKNFSQYINELRINYVVEELNKNEKLRKYTISAIADEVGYNNSESFSNAFRKVTGTLPSYYIKLLEK</sequence>
<protein>
    <recommendedName>
        <fullName evidence="6">HTH araC/xylS-type domain-containing protein</fullName>
    </recommendedName>
</protein>
<accession>A0A086A491</accession>
<dbReference type="InterPro" id="IPR018060">
    <property type="entry name" value="HTH_AraC"/>
</dbReference>
<evidence type="ECO:0000256" key="2">
    <source>
        <dbReference type="ARBA" id="ARBA00023125"/>
    </source>
</evidence>
<feature type="transmembrane region" description="Helical" evidence="5">
    <location>
        <begin position="388"/>
        <end position="408"/>
    </location>
</feature>
<evidence type="ECO:0000259" key="6">
    <source>
        <dbReference type="PROSITE" id="PS01124"/>
    </source>
</evidence>
<dbReference type="Pfam" id="PF12833">
    <property type="entry name" value="HTH_18"/>
    <property type="match status" value="1"/>
</dbReference>
<dbReference type="GO" id="GO:0003700">
    <property type="term" value="F:DNA-binding transcription factor activity"/>
    <property type="evidence" value="ECO:0007669"/>
    <property type="project" value="InterPro"/>
</dbReference>
<keyword evidence="3" id="KW-0804">Transcription</keyword>
<name>A0A086A491_9FLAO</name>
<evidence type="ECO:0000256" key="4">
    <source>
        <dbReference type="PROSITE-ProRule" id="PRU00339"/>
    </source>
</evidence>
<keyword evidence="4" id="KW-0802">TPR repeat</keyword>
<dbReference type="SUPFAM" id="SSF46689">
    <property type="entry name" value="Homeodomain-like"/>
    <property type="match status" value="1"/>
</dbReference>
<dbReference type="SUPFAM" id="SSF48452">
    <property type="entry name" value="TPR-like"/>
    <property type="match status" value="1"/>
</dbReference>
<dbReference type="Proteomes" id="UP000028705">
    <property type="component" value="Unassembled WGS sequence"/>
</dbReference>
<dbReference type="eggNOG" id="COG0457">
    <property type="taxonomic scope" value="Bacteria"/>
</dbReference>
<evidence type="ECO:0000256" key="3">
    <source>
        <dbReference type="ARBA" id="ARBA00023163"/>
    </source>
</evidence>
<dbReference type="PANTHER" id="PTHR43280">
    <property type="entry name" value="ARAC-FAMILY TRANSCRIPTIONAL REGULATOR"/>
    <property type="match status" value="1"/>
</dbReference>
<keyword evidence="5" id="KW-0472">Membrane</keyword>
<keyword evidence="5" id="KW-0812">Transmembrane</keyword>
<dbReference type="InterPro" id="IPR011990">
    <property type="entry name" value="TPR-like_helical_dom_sf"/>
</dbReference>
<evidence type="ECO:0000256" key="5">
    <source>
        <dbReference type="SAM" id="Phobius"/>
    </source>
</evidence>
<keyword evidence="1" id="KW-0805">Transcription regulation</keyword>
<dbReference type="Gene3D" id="1.10.10.60">
    <property type="entry name" value="Homeodomain-like"/>
    <property type="match status" value="2"/>
</dbReference>
<feature type="domain" description="HTH araC/xylS-type" evidence="6">
    <location>
        <begin position="465"/>
        <end position="573"/>
    </location>
</feature>
<dbReference type="eggNOG" id="COG2207">
    <property type="taxonomic scope" value="Bacteria"/>
</dbReference>
<keyword evidence="5" id="KW-1133">Transmembrane helix</keyword>